<dbReference type="GO" id="GO:0004553">
    <property type="term" value="F:hydrolase activity, hydrolyzing O-glycosyl compounds"/>
    <property type="evidence" value="ECO:0007669"/>
    <property type="project" value="InterPro"/>
</dbReference>
<dbReference type="InterPro" id="IPR001524">
    <property type="entry name" value="Glyco_hydro_6_CS"/>
</dbReference>
<evidence type="ECO:0000313" key="13">
    <source>
        <dbReference type="EMBL" id="AMX04257.1"/>
    </source>
</evidence>
<name>A0A143HS06_MICTH</name>
<keyword evidence="7 11" id="KW-0624">Polysaccharide degradation</keyword>
<dbReference type="Pfam" id="PF01341">
    <property type="entry name" value="Glyco_hydro_6"/>
    <property type="match status" value="1"/>
</dbReference>
<dbReference type="GO" id="GO:0030245">
    <property type="term" value="P:cellulose catabolic process"/>
    <property type="evidence" value="ECO:0007669"/>
    <property type="project" value="UniProtKB-KW"/>
</dbReference>
<feature type="binding site" evidence="9">
    <location>
        <position position="177"/>
    </location>
    <ligand>
        <name>substrate</name>
    </ligand>
</feature>
<keyword evidence="1" id="KW-0732">Signal</keyword>
<dbReference type="PANTHER" id="PTHR34876">
    <property type="match status" value="1"/>
</dbReference>
<evidence type="ECO:0000256" key="9">
    <source>
        <dbReference type="PIRSR" id="PIRSR001100-2"/>
    </source>
</evidence>
<evidence type="ECO:0000256" key="3">
    <source>
        <dbReference type="ARBA" id="ARBA00023001"/>
    </source>
</evidence>
<evidence type="ECO:0000256" key="5">
    <source>
        <dbReference type="ARBA" id="ARBA00023277"/>
    </source>
</evidence>
<keyword evidence="5 11" id="KW-0119">Carbohydrate metabolism</keyword>
<feature type="active site" evidence="10">
    <location>
        <position position="77"/>
    </location>
</feature>
<evidence type="ECO:0000256" key="10">
    <source>
        <dbReference type="PROSITE-ProRule" id="PRU10056"/>
    </source>
</evidence>
<dbReference type="PROSITE" id="PS00655">
    <property type="entry name" value="GLYCOSYL_HYDROL_F6_1"/>
    <property type="match status" value="1"/>
</dbReference>
<evidence type="ECO:0000256" key="4">
    <source>
        <dbReference type="ARBA" id="ARBA00023157"/>
    </source>
</evidence>
<evidence type="ECO:0000256" key="1">
    <source>
        <dbReference type="ARBA" id="ARBA00022729"/>
    </source>
</evidence>
<keyword evidence="3 11" id="KW-0136">Cellulose degradation</keyword>
<keyword evidence="4" id="KW-1015">Disulfide bond</keyword>
<feature type="binding site" evidence="9">
    <location>
        <position position="343"/>
    </location>
    <ligand>
        <name>substrate</name>
    </ligand>
</feature>
<evidence type="ECO:0000256" key="11">
    <source>
        <dbReference type="RuleBase" id="RU361186"/>
    </source>
</evidence>
<feature type="compositionally biased region" description="Polar residues" evidence="12">
    <location>
        <begin position="370"/>
        <end position="383"/>
    </location>
</feature>
<feature type="binding site" evidence="9">
    <location>
        <position position="214"/>
    </location>
    <ligand>
        <name>substrate</name>
    </ligand>
</feature>
<comment type="similarity">
    <text evidence="11">Belongs to the glycosyl hydrolase family 6.</text>
</comment>
<dbReference type="Proteomes" id="UP000076077">
    <property type="component" value="Chromosome"/>
</dbReference>
<evidence type="ECO:0000256" key="8">
    <source>
        <dbReference type="PIRSR" id="PIRSR001100-1"/>
    </source>
</evidence>
<gene>
    <name evidence="13" type="ORF">A3224_13325</name>
</gene>
<sequence>MDNPFAASSSWYVNPEWSANASSEPGGSAIANYSTAVWMDRIAAITEGVGLRGHLDQALANGNDLFTFVVYNLPNRDCAALASNGELLISENGFERYKLEYIDPIVEILSDPAYADINIVAVIEVDSLPNLVTNLSTPECQEANGPGGYRDGIRYALNQLSTLPNVYSYVDIGNSGWLGWSSNFGPAVSLIGDLIETTDKGWNSVAGFVSNTSNYAPVEEPFLPDPTLTVGGQPIRSADFYEWNDYLEELDFVQDWRQAMIDRGAPETIGMLIDTGRNGWGGPDRPTGVSASLDVNTYVNESRIDRREHRGNWCNQPGGVGFRPQANPHPGVDAYVWVKPPGESDGIADPNFEQDPNDPNKKHDPMCDPNASNRYDGSVSTGALPNAPHAGGWFPEGFQVLLENAYPPL</sequence>
<dbReference type="AlphaFoldDB" id="A0A143HS06"/>
<feature type="binding site" evidence="9">
    <location>
        <position position="40"/>
    </location>
    <ligand>
        <name>substrate</name>
    </ligand>
</feature>
<dbReference type="Gene3D" id="3.20.20.40">
    <property type="entry name" value="1, 4-beta cellobiohydrolase"/>
    <property type="match status" value="1"/>
</dbReference>
<dbReference type="InterPro" id="IPR016288">
    <property type="entry name" value="Beta_cellobiohydrolase"/>
</dbReference>
<dbReference type="KEGG" id="mthd:A3224_13325"/>
<proteinExistence type="inferred from homology"/>
<reference evidence="14" key="1">
    <citation type="submission" date="2016-03" db="EMBL/GenBank/DDBJ databases">
        <authorList>
            <person name="Lee Y.-S."/>
            <person name="Choi Y.-L."/>
        </authorList>
    </citation>
    <scope>NUCLEOTIDE SEQUENCE [LARGE SCALE GENOMIC DNA]</scope>
    <source>
        <strain evidence="14">DAU221</strain>
    </source>
</reference>
<evidence type="ECO:0000256" key="2">
    <source>
        <dbReference type="ARBA" id="ARBA00022801"/>
    </source>
</evidence>
<protein>
    <recommendedName>
        <fullName evidence="11">Glucanase</fullName>
        <ecNumber evidence="11">3.2.1.-</ecNumber>
    </recommendedName>
</protein>
<evidence type="ECO:0000256" key="6">
    <source>
        <dbReference type="ARBA" id="ARBA00023295"/>
    </source>
</evidence>
<dbReference type="EMBL" id="CP014864">
    <property type="protein sequence ID" value="AMX04257.1"/>
    <property type="molecule type" value="Genomic_DNA"/>
</dbReference>
<evidence type="ECO:0000313" key="14">
    <source>
        <dbReference type="Proteomes" id="UP000076077"/>
    </source>
</evidence>
<feature type="active site" description="Proton donor" evidence="8">
    <location>
        <position position="126"/>
    </location>
</feature>
<dbReference type="PIRSF" id="PIRSF001100">
    <property type="entry name" value="Beta_cellobiohydrolase"/>
    <property type="match status" value="1"/>
</dbReference>
<keyword evidence="14" id="KW-1185">Reference proteome</keyword>
<dbReference type="STRING" id="252514.A3224_13325"/>
<accession>A0A143HS06</accession>
<dbReference type="PRINTS" id="PR00733">
    <property type="entry name" value="GLHYDRLASE6"/>
</dbReference>
<feature type="active site" description="Proton acceptor" evidence="8">
    <location>
        <position position="345"/>
    </location>
</feature>
<feature type="region of interest" description="Disordered" evidence="12">
    <location>
        <begin position="340"/>
        <end position="386"/>
    </location>
</feature>
<evidence type="ECO:0000256" key="7">
    <source>
        <dbReference type="ARBA" id="ARBA00023326"/>
    </source>
</evidence>
<dbReference type="InterPro" id="IPR036434">
    <property type="entry name" value="Beta_cellobiohydrolase_sf"/>
</dbReference>
<dbReference type="EC" id="3.2.1.-" evidence="11"/>
<keyword evidence="6 11" id="KW-0326">Glycosidase</keyword>
<organism evidence="13 14">
    <name type="scientific">Microbulbifer thermotolerans</name>
    <dbReference type="NCBI Taxonomy" id="252514"/>
    <lineage>
        <taxon>Bacteria</taxon>
        <taxon>Pseudomonadati</taxon>
        <taxon>Pseudomonadota</taxon>
        <taxon>Gammaproteobacteria</taxon>
        <taxon>Cellvibrionales</taxon>
        <taxon>Microbulbiferaceae</taxon>
        <taxon>Microbulbifer</taxon>
    </lineage>
</organism>
<feature type="binding site" evidence="9">
    <location>
        <position position="339"/>
    </location>
    <ligand>
        <name>substrate</name>
    </ligand>
</feature>
<evidence type="ECO:0000256" key="12">
    <source>
        <dbReference type="SAM" id="MobiDB-lite"/>
    </source>
</evidence>
<keyword evidence="2 11" id="KW-0378">Hydrolase</keyword>
<dbReference type="PANTHER" id="PTHR34876:SF4">
    <property type="entry name" value="1,4-BETA-D-GLUCAN CELLOBIOHYDROLASE C-RELATED"/>
    <property type="match status" value="1"/>
</dbReference>
<feature type="binding site" evidence="9">
    <location>
        <position position="313"/>
    </location>
    <ligand>
        <name>substrate</name>
    </ligand>
</feature>
<feature type="binding site" evidence="9">
    <location>
        <position position="38"/>
    </location>
    <ligand>
        <name>substrate</name>
    </ligand>
</feature>
<dbReference type="SUPFAM" id="SSF51989">
    <property type="entry name" value="Glycosyl hydrolases family 6, cellulases"/>
    <property type="match status" value="1"/>
</dbReference>